<name>A0A8T0SPS9_PANVG</name>
<accession>A0A8T0SPS9</accession>
<dbReference type="EMBL" id="CM029045">
    <property type="protein sequence ID" value="KAG2598326.1"/>
    <property type="molecule type" value="Genomic_DNA"/>
</dbReference>
<feature type="compositionally biased region" description="Polar residues" evidence="1">
    <location>
        <begin position="68"/>
        <end position="79"/>
    </location>
</feature>
<dbReference type="Proteomes" id="UP000823388">
    <property type="component" value="Chromosome 5K"/>
</dbReference>
<feature type="compositionally biased region" description="Basic residues" evidence="1">
    <location>
        <begin position="191"/>
        <end position="210"/>
    </location>
</feature>
<sequence length="385" mass="40748">MVQKVRHQLCGAGPGTHSNHLDLVRMEREGRWRRRRARSLLVAPGPRRHGPARIRCAMVPQGREEGRQWSSRQGQSRKGSATPLWRGSAAEGRWLAEEGAGAADAPLGSPRRHGPARHAVRTQLRLATPRARGRPDLAKLEEACHGTSRARAAELQQALPVAAQGGGGGHHHGGVAAAPPVLGAGVPSPPRHCRRSSGLARPRRLHRRAAPHQPSRTGLRHQGSKGGQREGAARTPPAACRRRDRALRPPLPPRREQRMEGGGTCRRSRRVERPLAGKEGRLRGACAPLGCGHGLHSHVASAPPQRRVRPARAPSPATTAGLAAGCRGRRTARRALPRPASPRATSSRGAGRGGCELQGAPAAAAASSRGRGRQSPVGRGGGGKL</sequence>
<evidence type="ECO:0000313" key="2">
    <source>
        <dbReference type="EMBL" id="KAG2598326.1"/>
    </source>
</evidence>
<feature type="compositionally biased region" description="Low complexity" evidence="1">
    <location>
        <begin position="337"/>
        <end position="349"/>
    </location>
</feature>
<feature type="region of interest" description="Disordered" evidence="1">
    <location>
        <begin position="60"/>
        <end position="87"/>
    </location>
</feature>
<feature type="region of interest" description="Disordered" evidence="1">
    <location>
        <begin position="296"/>
        <end position="385"/>
    </location>
</feature>
<dbReference type="AlphaFoldDB" id="A0A8T0SPS9"/>
<comment type="caution">
    <text evidence="2">The sequence shown here is derived from an EMBL/GenBank/DDBJ whole genome shotgun (WGS) entry which is preliminary data.</text>
</comment>
<evidence type="ECO:0000256" key="1">
    <source>
        <dbReference type="SAM" id="MobiDB-lite"/>
    </source>
</evidence>
<evidence type="ECO:0000313" key="3">
    <source>
        <dbReference type="Proteomes" id="UP000823388"/>
    </source>
</evidence>
<reference evidence="2" key="1">
    <citation type="submission" date="2020-05" db="EMBL/GenBank/DDBJ databases">
        <title>WGS assembly of Panicum virgatum.</title>
        <authorList>
            <person name="Lovell J.T."/>
            <person name="Jenkins J."/>
            <person name="Shu S."/>
            <person name="Juenger T.E."/>
            <person name="Schmutz J."/>
        </authorList>
    </citation>
    <scope>NUCLEOTIDE SEQUENCE</scope>
    <source>
        <strain evidence="2">AP13</strain>
    </source>
</reference>
<protein>
    <submittedName>
        <fullName evidence="2">Uncharacterized protein</fullName>
    </submittedName>
</protein>
<proteinExistence type="predicted"/>
<feature type="compositionally biased region" description="Low complexity" evidence="1">
    <location>
        <begin position="299"/>
        <end position="326"/>
    </location>
</feature>
<keyword evidence="3" id="KW-1185">Reference proteome</keyword>
<feature type="region of interest" description="Disordered" evidence="1">
    <location>
        <begin position="183"/>
        <end position="276"/>
    </location>
</feature>
<feature type="compositionally biased region" description="Basic residues" evidence="1">
    <location>
        <begin position="327"/>
        <end position="336"/>
    </location>
</feature>
<gene>
    <name evidence="2" type="ORF">PVAP13_5KG362407</name>
</gene>
<organism evidence="2 3">
    <name type="scientific">Panicum virgatum</name>
    <name type="common">Blackwell switchgrass</name>
    <dbReference type="NCBI Taxonomy" id="38727"/>
    <lineage>
        <taxon>Eukaryota</taxon>
        <taxon>Viridiplantae</taxon>
        <taxon>Streptophyta</taxon>
        <taxon>Embryophyta</taxon>
        <taxon>Tracheophyta</taxon>
        <taxon>Spermatophyta</taxon>
        <taxon>Magnoliopsida</taxon>
        <taxon>Liliopsida</taxon>
        <taxon>Poales</taxon>
        <taxon>Poaceae</taxon>
        <taxon>PACMAD clade</taxon>
        <taxon>Panicoideae</taxon>
        <taxon>Panicodae</taxon>
        <taxon>Paniceae</taxon>
        <taxon>Panicinae</taxon>
        <taxon>Panicum</taxon>
        <taxon>Panicum sect. Hiantes</taxon>
    </lineage>
</organism>
<feature type="compositionally biased region" description="Low complexity" evidence="1">
    <location>
        <begin position="358"/>
        <end position="377"/>
    </location>
</feature>